<evidence type="ECO:0000256" key="3">
    <source>
        <dbReference type="ARBA" id="ARBA00022729"/>
    </source>
</evidence>
<evidence type="ECO:0000313" key="8">
    <source>
        <dbReference type="EMBL" id="OKH24084.1"/>
    </source>
</evidence>
<name>A0A1U7HKK1_9CYAN</name>
<evidence type="ECO:0000256" key="2">
    <source>
        <dbReference type="ARBA" id="ARBA00022448"/>
    </source>
</evidence>
<dbReference type="InterPro" id="IPR051455">
    <property type="entry name" value="Bact_solute-bind_prot3"/>
</dbReference>
<comment type="caution">
    <text evidence="8">The sequence shown here is derived from an EMBL/GenBank/DDBJ whole genome shotgun (WGS) entry which is preliminary data.</text>
</comment>
<keyword evidence="3 5" id="KW-0732">Signal</keyword>
<dbReference type="InterPro" id="IPR018313">
    <property type="entry name" value="SBP_3_CS"/>
</dbReference>
<dbReference type="InterPro" id="IPR001320">
    <property type="entry name" value="Iontro_rcpt_C"/>
</dbReference>
<dbReference type="SUPFAM" id="SSF53850">
    <property type="entry name" value="Periplasmic binding protein-like II"/>
    <property type="match status" value="1"/>
</dbReference>
<evidence type="ECO:0000313" key="9">
    <source>
        <dbReference type="Proteomes" id="UP000186868"/>
    </source>
</evidence>
<dbReference type="PANTHER" id="PTHR30085">
    <property type="entry name" value="AMINO ACID ABC TRANSPORTER PERMEASE"/>
    <property type="match status" value="1"/>
</dbReference>
<evidence type="ECO:0000256" key="4">
    <source>
        <dbReference type="RuleBase" id="RU003744"/>
    </source>
</evidence>
<dbReference type="GO" id="GO:0006865">
    <property type="term" value="P:amino acid transport"/>
    <property type="evidence" value="ECO:0007669"/>
    <property type="project" value="TreeGrafter"/>
</dbReference>
<dbReference type="Proteomes" id="UP000186868">
    <property type="component" value="Unassembled WGS sequence"/>
</dbReference>
<dbReference type="SMART" id="SM00062">
    <property type="entry name" value="PBPb"/>
    <property type="match status" value="1"/>
</dbReference>
<organism evidence="8 9">
    <name type="scientific">Hydrococcus rivularis NIES-593</name>
    <dbReference type="NCBI Taxonomy" id="1921803"/>
    <lineage>
        <taxon>Bacteria</taxon>
        <taxon>Bacillati</taxon>
        <taxon>Cyanobacteriota</taxon>
        <taxon>Cyanophyceae</taxon>
        <taxon>Pleurocapsales</taxon>
        <taxon>Hydrococcaceae</taxon>
        <taxon>Hydrococcus</taxon>
    </lineage>
</organism>
<keyword evidence="9" id="KW-1185">Reference proteome</keyword>
<dbReference type="GO" id="GO:0030288">
    <property type="term" value="C:outer membrane-bounded periplasmic space"/>
    <property type="evidence" value="ECO:0007669"/>
    <property type="project" value="TreeGrafter"/>
</dbReference>
<reference evidence="8 9" key="1">
    <citation type="submission" date="2016-11" db="EMBL/GenBank/DDBJ databases">
        <title>Draft Genome Sequences of Nine Cyanobacterial Strains from Diverse Habitats.</title>
        <authorList>
            <person name="Zhu T."/>
            <person name="Hou S."/>
            <person name="Lu X."/>
            <person name="Hess W.R."/>
        </authorList>
    </citation>
    <scope>NUCLEOTIDE SEQUENCE [LARGE SCALE GENOMIC DNA]</scope>
    <source>
        <strain evidence="8 9">NIES-593</strain>
    </source>
</reference>
<dbReference type="EMBL" id="MRCB01000007">
    <property type="protein sequence ID" value="OKH24084.1"/>
    <property type="molecule type" value="Genomic_DNA"/>
</dbReference>
<gene>
    <name evidence="8" type="ORF">NIES593_07935</name>
</gene>
<feature type="domain" description="Solute-binding protein family 3/N-terminal" evidence="6">
    <location>
        <begin position="40"/>
        <end position="254"/>
    </location>
</feature>
<dbReference type="Pfam" id="PF00497">
    <property type="entry name" value="SBP_bac_3"/>
    <property type="match status" value="1"/>
</dbReference>
<sequence length="261" mass="28580">MAIEKKLWQSCLAIAIAVNSFISSSSALAAELEEIVRRGKLVVAVKDNLRPLGFYDERGNLQGLEIDIAKRLAQELLGSPDAVVFKPVANQERLQVALDGEVDLVIARVTTTPARSRLVDFSHYYYLDGTGIVTQNPTVKQLSDLASGRIAILKGSSTIAVVRYELPKAQLIGVESYQEALLLLEAGGADAFAADNSVLAGWVQEYPQYRQLPVRLSGEALCVAIPKGLQSSSLRDRVNQAIARWQQSGWLRERAAYWGLL</sequence>
<dbReference type="SMART" id="SM00079">
    <property type="entry name" value="PBPe"/>
    <property type="match status" value="1"/>
</dbReference>
<evidence type="ECO:0000259" key="6">
    <source>
        <dbReference type="SMART" id="SM00062"/>
    </source>
</evidence>
<feature type="domain" description="Ionotropic glutamate receptor C-terminal" evidence="7">
    <location>
        <begin position="40"/>
        <end position="253"/>
    </location>
</feature>
<dbReference type="GO" id="GO:0005576">
    <property type="term" value="C:extracellular region"/>
    <property type="evidence" value="ECO:0007669"/>
    <property type="project" value="TreeGrafter"/>
</dbReference>
<dbReference type="PROSITE" id="PS01039">
    <property type="entry name" value="SBP_BACTERIAL_3"/>
    <property type="match status" value="1"/>
</dbReference>
<proteinExistence type="inferred from homology"/>
<dbReference type="PANTHER" id="PTHR30085:SF6">
    <property type="entry name" value="ABC TRANSPORTER GLUTAMINE-BINDING PROTEIN GLNH"/>
    <property type="match status" value="1"/>
</dbReference>
<dbReference type="STRING" id="1921803.NIES593_07935"/>
<comment type="similarity">
    <text evidence="1 4">Belongs to the bacterial solute-binding protein 3 family.</text>
</comment>
<evidence type="ECO:0000259" key="7">
    <source>
        <dbReference type="SMART" id="SM00079"/>
    </source>
</evidence>
<dbReference type="GO" id="GO:0015276">
    <property type="term" value="F:ligand-gated monoatomic ion channel activity"/>
    <property type="evidence" value="ECO:0007669"/>
    <property type="project" value="InterPro"/>
</dbReference>
<dbReference type="GO" id="GO:0016020">
    <property type="term" value="C:membrane"/>
    <property type="evidence" value="ECO:0007669"/>
    <property type="project" value="InterPro"/>
</dbReference>
<evidence type="ECO:0000256" key="1">
    <source>
        <dbReference type="ARBA" id="ARBA00010333"/>
    </source>
</evidence>
<keyword evidence="2" id="KW-0813">Transport</keyword>
<dbReference type="InterPro" id="IPR001638">
    <property type="entry name" value="Solute-binding_3/MltF_N"/>
</dbReference>
<evidence type="ECO:0000256" key="5">
    <source>
        <dbReference type="SAM" id="SignalP"/>
    </source>
</evidence>
<dbReference type="RefSeq" id="WP_073599072.1">
    <property type="nucleotide sequence ID" value="NZ_MRCB01000007.1"/>
</dbReference>
<feature type="chain" id="PRO_5013341474" evidence="5">
    <location>
        <begin position="30"/>
        <end position="261"/>
    </location>
</feature>
<accession>A0A1U7HKK1</accession>
<feature type="signal peptide" evidence="5">
    <location>
        <begin position="1"/>
        <end position="29"/>
    </location>
</feature>
<dbReference type="AlphaFoldDB" id="A0A1U7HKK1"/>
<dbReference type="Gene3D" id="3.40.190.10">
    <property type="entry name" value="Periplasmic binding protein-like II"/>
    <property type="match status" value="2"/>
</dbReference>
<protein>
    <submittedName>
        <fullName evidence="8">ABC transporter substrate-binding protein</fullName>
    </submittedName>
</protein>